<gene>
    <name evidence="6" type="ORF">Daura_36225</name>
</gene>
<evidence type="ECO:0000256" key="2">
    <source>
        <dbReference type="ARBA" id="ARBA00023015"/>
    </source>
</evidence>
<dbReference type="Gene3D" id="1.10.260.40">
    <property type="entry name" value="lambda repressor-like DNA-binding domains"/>
    <property type="match status" value="1"/>
</dbReference>
<dbReference type="SMART" id="SM00354">
    <property type="entry name" value="HTH_LACI"/>
    <property type="match status" value="1"/>
</dbReference>
<evidence type="ECO:0000313" key="7">
    <source>
        <dbReference type="Proteomes" id="UP001058003"/>
    </source>
</evidence>
<dbReference type="Pfam" id="PF00356">
    <property type="entry name" value="LacI"/>
    <property type="match status" value="1"/>
</dbReference>
<sequence length="337" mass="35653">MATGRVTLLDVAHRAGVSRTTASFVLTGRRDMRISADAQQRVLRAARELDYRPNLTARGLRTRVTQTIGLVSDTTAGDAFAGEIIRGGTAAALTRQHLLFIGETEGDPATQQRLIRDMLDRGVDGFLYAAAHTRRIQVPAALRGHPVVLVNCVTDEAGATSVVPDELAAGRAAAAALLAAGHRDGIHVVGESAPHGYAARHRRTGVEETLAAAGTRVAGTIESAWWPEPAYEAVHRFLAAGGRATALICLNDRLAMGAYQAAAEAGLRVPRDLSVVAFDDSGLASWLRPQLTSLALPHVELGRRAVELLLDPDRPAGAHLVDMPLRARASIAPPPGT</sequence>
<dbReference type="RefSeq" id="WP_033358868.1">
    <property type="nucleotide sequence ID" value="NZ_CP073767.1"/>
</dbReference>
<dbReference type="CDD" id="cd06288">
    <property type="entry name" value="PBP1_sucrose_transcription_regulator"/>
    <property type="match status" value="1"/>
</dbReference>
<dbReference type="PANTHER" id="PTHR30146">
    <property type="entry name" value="LACI-RELATED TRANSCRIPTIONAL REPRESSOR"/>
    <property type="match status" value="1"/>
</dbReference>
<reference evidence="6" key="1">
    <citation type="submission" date="2021-04" db="EMBL/GenBank/DDBJ databases">
        <title>Dactylosporangium aurantiacum NRRL B-8018 full assembly.</title>
        <authorList>
            <person name="Hartkoorn R.C."/>
            <person name="Beaudoing E."/>
            <person name="Hot D."/>
        </authorList>
    </citation>
    <scope>NUCLEOTIDE SEQUENCE</scope>
    <source>
        <strain evidence="6">NRRL B-8018</strain>
    </source>
</reference>
<keyword evidence="7" id="KW-1185">Reference proteome</keyword>
<evidence type="ECO:0000256" key="4">
    <source>
        <dbReference type="ARBA" id="ARBA00023163"/>
    </source>
</evidence>
<dbReference type="CDD" id="cd01392">
    <property type="entry name" value="HTH_LacI"/>
    <property type="match status" value="1"/>
</dbReference>
<dbReference type="GO" id="GO:0003700">
    <property type="term" value="F:DNA-binding transcription factor activity"/>
    <property type="evidence" value="ECO:0007669"/>
    <property type="project" value="TreeGrafter"/>
</dbReference>
<accession>A0A9Q9MJP3</accession>
<dbReference type="SUPFAM" id="SSF53822">
    <property type="entry name" value="Periplasmic binding protein-like I"/>
    <property type="match status" value="1"/>
</dbReference>
<feature type="domain" description="HTH lacI-type" evidence="5">
    <location>
        <begin position="6"/>
        <end position="62"/>
    </location>
</feature>
<evidence type="ECO:0000313" key="6">
    <source>
        <dbReference type="EMBL" id="UWZ52107.1"/>
    </source>
</evidence>
<dbReference type="GO" id="GO:0000976">
    <property type="term" value="F:transcription cis-regulatory region binding"/>
    <property type="evidence" value="ECO:0007669"/>
    <property type="project" value="TreeGrafter"/>
</dbReference>
<dbReference type="PROSITE" id="PS00356">
    <property type="entry name" value="HTH_LACI_1"/>
    <property type="match status" value="1"/>
</dbReference>
<dbReference type="SUPFAM" id="SSF47413">
    <property type="entry name" value="lambda repressor-like DNA-binding domains"/>
    <property type="match status" value="1"/>
</dbReference>
<proteinExistence type="predicted"/>
<name>A0A9Q9MJP3_9ACTN</name>
<dbReference type="EMBL" id="CP073767">
    <property type="protein sequence ID" value="UWZ52107.1"/>
    <property type="molecule type" value="Genomic_DNA"/>
</dbReference>
<protein>
    <submittedName>
        <fullName evidence="6">LacI family DNA-binding transcriptional regulator</fullName>
    </submittedName>
</protein>
<evidence type="ECO:0000256" key="1">
    <source>
        <dbReference type="ARBA" id="ARBA00022491"/>
    </source>
</evidence>
<dbReference type="PROSITE" id="PS50932">
    <property type="entry name" value="HTH_LACI_2"/>
    <property type="match status" value="1"/>
</dbReference>
<organism evidence="6 7">
    <name type="scientific">Dactylosporangium aurantiacum</name>
    <dbReference type="NCBI Taxonomy" id="35754"/>
    <lineage>
        <taxon>Bacteria</taxon>
        <taxon>Bacillati</taxon>
        <taxon>Actinomycetota</taxon>
        <taxon>Actinomycetes</taxon>
        <taxon>Micromonosporales</taxon>
        <taxon>Micromonosporaceae</taxon>
        <taxon>Dactylosporangium</taxon>
    </lineage>
</organism>
<dbReference type="AlphaFoldDB" id="A0A9Q9MJP3"/>
<keyword evidence="4" id="KW-0804">Transcription</keyword>
<dbReference type="InterPro" id="IPR010982">
    <property type="entry name" value="Lambda_DNA-bd_dom_sf"/>
</dbReference>
<dbReference type="InterPro" id="IPR001761">
    <property type="entry name" value="Peripla_BP/Lac1_sug-bd_dom"/>
</dbReference>
<dbReference type="OrthoDB" id="9785139at2"/>
<dbReference type="Gene3D" id="3.40.50.2300">
    <property type="match status" value="2"/>
</dbReference>
<keyword evidence="1" id="KW-0678">Repressor</keyword>
<dbReference type="Pfam" id="PF00532">
    <property type="entry name" value="Peripla_BP_1"/>
    <property type="match status" value="1"/>
</dbReference>
<dbReference type="InterPro" id="IPR028082">
    <property type="entry name" value="Peripla_BP_I"/>
</dbReference>
<evidence type="ECO:0000259" key="5">
    <source>
        <dbReference type="PROSITE" id="PS50932"/>
    </source>
</evidence>
<dbReference type="InterPro" id="IPR000843">
    <property type="entry name" value="HTH_LacI"/>
</dbReference>
<keyword evidence="2" id="KW-0805">Transcription regulation</keyword>
<dbReference type="PANTHER" id="PTHR30146:SF148">
    <property type="entry name" value="HTH-TYPE TRANSCRIPTIONAL REPRESSOR PURR-RELATED"/>
    <property type="match status" value="1"/>
</dbReference>
<dbReference type="KEGG" id="daur:Daura_36225"/>
<evidence type="ECO:0000256" key="3">
    <source>
        <dbReference type="ARBA" id="ARBA00023125"/>
    </source>
</evidence>
<dbReference type="Proteomes" id="UP001058003">
    <property type="component" value="Chromosome"/>
</dbReference>
<keyword evidence="3 6" id="KW-0238">DNA-binding</keyword>